<proteinExistence type="predicted"/>
<reference evidence="2 3" key="1">
    <citation type="submission" date="2016-10" db="EMBL/GenBank/DDBJ databases">
        <authorList>
            <person name="de Groot N.N."/>
        </authorList>
    </citation>
    <scope>NUCLEOTIDE SEQUENCE [LARGE SCALE GENOMIC DNA]</scope>
    <source>
        <strain evidence="2 3">DSM 1283</strain>
    </source>
</reference>
<dbReference type="STRING" id="1527.SAMN04489757_12641"/>
<dbReference type="EMBL" id="FOWD01000026">
    <property type="protein sequence ID" value="SFO44040.1"/>
    <property type="molecule type" value="Genomic_DNA"/>
</dbReference>
<dbReference type="PANTHER" id="PTHR40044">
    <property type="entry name" value="INTEGRAL MEMBRANE PROTEIN-RELATED"/>
    <property type="match status" value="1"/>
</dbReference>
<dbReference type="AlphaFoldDB" id="A0A1I5H7F6"/>
<dbReference type="PIRSF" id="PIRSF031501">
    <property type="entry name" value="QueT"/>
    <property type="match status" value="1"/>
</dbReference>
<feature type="transmembrane region" description="Helical" evidence="1">
    <location>
        <begin position="126"/>
        <end position="150"/>
    </location>
</feature>
<keyword evidence="1" id="KW-1133">Transmembrane helix</keyword>
<accession>A0A1I5H7F6</accession>
<feature type="transmembrane region" description="Helical" evidence="1">
    <location>
        <begin position="96"/>
        <end position="114"/>
    </location>
</feature>
<dbReference type="PANTHER" id="PTHR40044:SF1">
    <property type="entry name" value="INTEGRAL MEMBRANE PROTEIN"/>
    <property type="match status" value="1"/>
</dbReference>
<keyword evidence="1" id="KW-0472">Membrane</keyword>
<protein>
    <submittedName>
        <fullName evidence="2">Uncharacterized membrane protein</fullName>
    </submittedName>
</protein>
<evidence type="ECO:0000313" key="3">
    <source>
        <dbReference type="Proteomes" id="UP000198806"/>
    </source>
</evidence>
<feature type="transmembrane region" description="Helical" evidence="1">
    <location>
        <begin position="12"/>
        <end position="31"/>
    </location>
</feature>
<evidence type="ECO:0000256" key="1">
    <source>
        <dbReference type="SAM" id="Phobius"/>
    </source>
</evidence>
<keyword evidence="1" id="KW-0812">Transmembrane</keyword>
<organism evidence="2 3">
    <name type="scientific">Anaerocolumna aminovalerica</name>
    <dbReference type="NCBI Taxonomy" id="1527"/>
    <lineage>
        <taxon>Bacteria</taxon>
        <taxon>Bacillati</taxon>
        <taxon>Bacillota</taxon>
        <taxon>Clostridia</taxon>
        <taxon>Lachnospirales</taxon>
        <taxon>Lachnospiraceae</taxon>
        <taxon>Anaerocolumna</taxon>
    </lineage>
</organism>
<evidence type="ECO:0000313" key="2">
    <source>
        <dbReference type="EMBL" id="SFO44040.1"/>
    </source>
</evidence>
<dbReference type="Proteomes" id="UP000198806">
    <property type="component" value="Unassembled WGS sequence"/>
</dbReference>
<dbReference type="InterPro" id="IPR010387">
    <property type="entry name" value="QueT"/>
</dbReference>
<name>A0A1I5H7F6_9FIRM</name>
<sequence>MRSKKILFMTEAAIIAAIYVVLVFAFAPISFPAIQARIAEALTILPFFTPAAIPGVTIGCLLSNLLIGADILDVIFGTLATLLGTMGSYLLRKNKFLVPLPPIIANALIIPWVLRYAYGAPEAIPFLMLTVGIGEIIACGILGTFLLLALDKYKHIIFHYNKE</sequence>
<gene>
    <name evidence="2" type="ORF">SAMN04489757_12641</name>
</gene>
<dbReference type="Pfam" id="PF06177">
    <property type="entry name" value="QueT"/>
    <property type="match status" value="1"/>
</dbReference>
<keyword evidence="3" id="KW-1185">Reference proteome</keyword>
<feature type="transmembrane region" description="Helical" evidence="1">
    <location>
        <begin position="51"/>
        <end position="84"/>
    </location>
</feature>
<dbReference type="RefSeq" id="WP_091687508.1">
    <property type="nucleotide sequence ID" value="NZ_BAABFM010000078.1"/>
</dbReference>
<dbReference type="OrthoDB" id="9786793at2"/>